<evidence type="ECO:0000313" key="1">
    <source>
        <dbReference type="EMBL" id="ETO21165.1"/>
    </source>
</evidence>
<proteinExistence type="predicted"/>
<dbReference type="InterPro" id="IPR015915">
    <property type="entry name" value="Kelch-typ_b-propeller"/>
</dbReference>
<dbReference type="SUPFAM" id="SSF50965">
    <property type="entry name" value="Galactose oxidase, central domain"/>
    <property type="match status" value="1"/>
</dbReference>
<dbReference type="OrthoDB" id="432528at2759"/>
<comment type="caution">
    <text evidence="1">The sequence shown here is derived from an EMBL/GenBank/DDBJ whole genome shotgun (WGS) entry which is preliminary data.</text>
</comment>
<dbReference type="Gene3D" id="2.120.10.80">
    <property type="entry name" value="Kelch-type beta propeller"/>
    <property type="match status" value="1"/>
</dbReference>
<name>X6N4E7_RETFI</name>
<evidence type="ECO:0000313" key="2">
    <source>
        <dbReference type="Proteomes" id="UP000023152"/>
    </source>
</evidence>
<gene>
    <name evidence="1" type="ORF">RFI_16038</name>
</gene>
<dbReference type="EMBL" id="ASPP01011888">
    <property type="protein sequence ID" value="ETO21165.1"/>
    <property type="molecule type" value="Genomic_DNA"/>
</dbReference>
<organism evidence="1 2">
    <name type="scientific">Reticulomyxa filosa</name>
    <dbReference type="NCBI Taxonomy" id="46433"/>
    <lineage>
        <taxon>Eukaryota</taxon>
        <taxon>Sar</taxon>
        <taxon>Rhizaria</taxon>
        <taxon>Retaria</taxon>
        <taxon>Foraminifera</taxon>
        <taxon>Monothalamids</taxon>
        <taxon>Reticulomyxidae</taxon>
        <taxon>Reticulomyxa</taxon>
    </lineage>
</organism>
<sequence>MKEKNIFTKLKNVPQTQLRHAPCVWFGDEILICGGQCNSVCYSYNTVSDEYRVICNYPEEVNLIGHAVVALRSEKKDEVTLLSFGGFCKHTLIMRYKSVWAKNSADESSHTNEWVATSNIIGSPDDDLRFVRALIGGENNEVLFICHPPHHVRALDAHTFKCIAKCVLPKTNGEITGGSCFVKTRQPNEVILFNKANCAWITFHKVKKNLRDNDIRKPSVNFIFAFSLHTKKWKACKRVLPHPIAEGFAVISPDYSCIHIIGGYPYPYHFGVDIQDLVGPFVNGFDNALSCVLDGLLLLTKSLEITYGKKKYFFENIISVLQWKRRKLYCPYVHCTCHLLPQYSLYQKEVAKSSHNIKIKNNVQNLL</sequence>
<keyword evidence="2" id="KW-1185">Reference proteome</keyword>
<protein>
    <submittedName>
        <fullName evidence="1">Uncharacterized protein</fullName>
    </submittedName>
</protein>
<dbReference type="Proteomes" id="UP000023152">
    <property type="component" value="Unassembled WGS sequence"/>
</dbReference>
<dbReference type="InterPro" id="IPR011043">
    <property type="entry name" value="Gal_Oxase/kelch_b-propeller"/>
</dbReference>
<reference evidence="1 2" key="1">
    <citation type="journal article" date="2013" name="Curr. Biol.">
        <title>The Genome of the Foraminiferan Reticulomyxa filosa.</title>
        <authorList>
            <person name="Glockner G."/>
            <person name="Hulsmann N."/>
            <person name="Schleicher M."/>
            <person name="Noegel A.A."/>
            <person name="Eichinger L."/>
            <person name="Gallinger C."/>
            <person name="Pawlowski J."/>
            <person name="Sierra R."/>
            <person name="Euteneuer U."/>
            <person name="Pillet L."/>
            <person name="Moustafa A."/>
            <person name="Platzer M."/>
            <person name="Groth M."/>
            <person name="Szafranski K."/>
            <person name="Schliwa M."/>
        </authorList>
    </citation>
    <scope>NUCLEOTIDE SEQUENCE [LARGE SCALE GENOMIC DNA]</scope>
</reference>
<accession>X6N4E7</accession>
<dbReference type="AlphaFoldDB" id="X6N4E7"/>